<sequence>MIVSHTIGDATFAALTFAALTLAAQTFAAPSQSDTCGADICGLTLAAPTDAAPTQSDTCGADTCGAHAWPRWTAGMILTLVEGTDVEALIDQLSARLNDHLALYAVPVLMRICDQVDRTGTFKLKKTVLQLEWRQKSAQ</sequence>
<evidence type="ECO:0000256" key="1">
    <source>
        <dbReference type="SAM" id="SignalP"/>
    </source>
</evidence>
<name>A0ABD2I0J4_HETSC</name>
<gene>
    <name evidence="2" type="ORF">niasHS_017199</name>
</gene>
<feature type="signal peptide" evidence="1">
    <location>
        <begin position="1"/>
        <end position="28"/>
    </location>
</feature>
<keyword evidence="3" id="KW-1185">Reference proteome</keyword>
<organism evidence="2 3">
    <name type="scientific">Heterodera schachtii</name>
    <name type="common">Sugarbeet cyst nematode worm</name>
    <name type="synonym">Tylenchus schachtii</name>
    <dbReference type="NCBI Taxonomy" id="97005"/>
    <lineage>
        <taxon>Eukaryota</taxon>
        <taxon>Metazoa</taxon>
        <taxon>Ecdysozoa</taxon>
        <taxon>Nematoda</taxon>
        <taxon>Chromadorea</taxon>
        <taxon>Rhabditida</taxon>
        <taxon>Tylenchina</taxon>
        <taxon>Tylenchomorpha</taxon>
        <taxon>Tylenchoidea</taxon>
        <taxon>Heteroderidae</taxon>
        <taxon>Heteroderinae</taxon>
        <taxon>Heterodera</taxon>
    </lineage>
</organism>
<feature type="chain" id="PRO_5044748662" evidence="1">
    <location>
        <begin position="29"/>
        <end position="139"/>
    </location>
</feature>
<proteinExistence type="predicted"/>
<comment type="caution">
    <text evidence="2">The sequence shown here is derived from an EMBL/GenBank/DDBJ whole genome shotgun (WGS) entry which is preliminary data.</text>
</comment>
<protein>
    <submittedName>
        <fullName evidence="2">Uncharacterized protein</fullName>
    </submittedName>
</protein>
<accession>A0ABD2I0J4</accession>
<dbReference type="Proteomes" id="UP001620645">
    <property type="component" value="Unassembled WGS sequence"/>
</dbReference>
<dbReference type="AlphaFoldDB" id="A0ABD2I0J4"/>
<evidence type="ECO:0000313" key="2">
    <source>
        <dbReference type="EMBL" id="KAL3071342.1"/>
    </source>
</evidence>
<dbReference type="EMBL" id="JBICCN010000394">
    <property type="protein sequence ID" value="KAL3071342.1"/>
    <property type="molecule type" value="Genomic_DNA"/>
</dbReference>
<dbReference type="SUPFAM" id="SSF56801">
    <property type="entry name" value="Acetyl-CoA synthetase-like"/>
    <property type="match status" value="1"/>
</dbReference>
<reference evidence="2 3" key="1">
    <citation type="submission" date="2024-10" db="EMBL/GenBank/DDBJ databases">
        <authorList>
            <person name="Kim D."/>
        </authorList>
    </citation>
    <scope>NUCLEOTIDE SEQUENCE [LARGE SCALE GENOMIC DNA]</scope>
    <source>
        <strain evidence="2">Taebaek</strain>
    </source>
</reference>
<keyword evidence="1" id="KW-0732">Signal</keyword>
<evidence type="ECO:0000313" key="3">
    <source>
        <dbReference type="Proteomes" id="UP001620645"/>
    </source>
</evidence>